<evidence type="ECO:0000256" key="14">
    <source>
        <dbReference type="SAM" id="MobiDB-lite"/>
    </source>
</evidence>
<feature type="compositionally biased region" description="Polar residues" evidence="14">
    <location>
        <begin position="1439"/>
        <end position="1450"/>
    </location>
</feature>
<evidence type="ECO:0000256" key="1">
    <source>
        <dbReference type="ARBA" id="ARBA00004123"/>
    </source>
</evidence>
<feature type="compositionally biased region" description="Basic and acidic residues" evidence="14">
    <location>
        <begin position="1307"/>
        <end position="1317"/>
    </location>
</feature>
<keyword evidence="5 12" id="KW-0862">Zinc</keyword>
<evidence type="ECO:0000256" key="2">
    <source>
        <dbReference type="ARBA" id="ARBA00022491"/>
    </source>
</evidence>
<dbReference type="InterPro" id="IPR001841">
    <property type="entry name" value="Znf_RING"/>
</dbReference>
<dbReference type="SMART" id="SM00361">
    <property type="entry name" value="RRM_1"/>
    <property type="match status" value="1"/>
</dbReference>
<evidence type="ECO:0000256" key="10">
    <source>
        <dbReference type="ARBA" id="ARBA00023242"/>
    </source>
</evidence>
<evidence type="ECO:0000256" key="12">
    <source>
        <dbReference type="PROSITE-ProRule" id="PRU00723"/>
    </source>
</evidence>
<evidence type="ECO:0000256" key="11">
    <source>
        <dbReference type="PROSITE-ProRule" id="PRU00176"/>
    </source>
</evidence>
<feature type="region of interest" description="Disordered" evidence="14">
    <location>
        <begin position="1428"/>
        <end position="1450"/>
    </location>
</feature>
<feature type="compositionally biased region" description="Polar residues" evidence="14">
    <location>
        <begin position="1067"/>
        <end position="1082"/>
    </location>
</feature>
<feature type="compositionally biased region" description="Polar residues" evidence="14">
    <location>
        <begin position="902"/>
        <end position="916"/>
    </location>
</feature>
<keyword evidence="6 11" id="KW-0694">RNA-binding</keyword>
<dbReference type="InterPro" id="IPR035979">
    <property type="entry name" value="RBD_domain_sf"/>
</dbReference>
<feature type="compositionally biased region" description="Low complexity" evidence="14">
    <location>
        <begin position="1096"/>
        <end position="1112"/>
    </location>
</feature>
<feature type="region of interest" description="Disordered" evidence="14">
    <location>
        <begin position="718"/>
        <end position="775"/>
    </location>
</feature>
<feature type="compositionally biased region" description="Low complexity" evidence="14">
    <location>
        <begin position="371"/>
        <end position="386"/>
    </location>
</feature>
<dbReference type="InterPro" id="IPR013083">
    <property type="entry name" value="Znf_RING/FYVE/PHD"/>
</dbReference>
<evidence type="ECO:0000256" key="5">
    <source>
        <dbReference type="ARBA" id="ARBA00022833"/>
    </source>
</evidence>
<evidence type="ECO:0000313" key="19">
    <source>
        <dbReference type="Proteomes" id="UP000800096"/>
    </source>
</evidence>
<feature type="region of interest" description="Disordered" evidence="14">
    <location>
        <begin position="898"/>
        <end position="1043"/>
    </location>
</feature>
<feature type="region of interest" description="Disordered" evidence="14">
    <location>
        <begin position="434"/>
        <end position="529"/>
    </location>
</feature>
<dbReference type="GO" id="GO:0030015">
    <property type="term" value="C:CCR4-NOT core complex"/>
    <property type="evidence" value="ECO:0007669"/>
    <property type="project" value="UniProtKB-ARBA"/>
</dbReference>
<dbReference type="FunFam" id="3.30.70.330:FF:000257">
    <property type="entry name" value="CCR4-NOT core complex subunit Not4"/>
    <property type="match status" value="1"/>
</dbReference>
<feature type="coiled-coil region" evidence="13">
    <location>
        <begin position="79"/>
        <end position="112"/>
    </location>
</feature>
<dbReference type="Proteomes" id="UP000800096">
    <property type="component" value="Unassembled WGS sequence"/>
</dbReference>
<dbReference type="PANTHER" id="PTHR12603">
    <property type="entry name" value="CCR4-NOT TRANSCRIPTION COMPLEX RELATED"/>
    <property type="match status" value="1"/>
</dbReference>
<feature type="compositionally biased region" description="Polar residues" evidence="14">
    <location>
        <begin position="1344"/>
        <end position="1360"/>
    </location>
</feature>
<dbReference type="PROSITE" id="PS50103">
    <property type="entry name" value="ZF_C3H1"/>
    <property type="match status" value="1"/>
</dbReference>
<dbReference type="GO" id="GO:0008270">
    <property type="term" value="F:zinc ion binding"/>
    <property type="evidence" value="ECO:0007669"/>
    <property type="project" value="UniProtKB-KW"/>
</dbReference>
<dbReference type="InterPro" id="IPR000571">
    <property type="entry name" value="Znf_CCCH"/>
</dbReference>
<keyword evidence="8 13" id="KW-0175">Coiled coil</keyword>
<feature type="compositionally biased region" description="Basic and acidic residues" evidence="14">
    <location>
        <begin position="997"/>
        <end position="1013"/>
    </location>
</feature>
<evidence type="ECO:0000256" key="9">
    <source>
        <dbReference type="ARBA" id="ARBA00023163"/>
    </source>
</evidence>
<keyword evidence="10" id="KW-0539">Nucleus</keyword>
<feature type="region of interest" description="Disordered" evidence="14">
    <location>
        <begin position="1056"/>
        <end position="1120"/>
    </location>
</feature>
<evidence type="ECO:0000313" key="18">
    <source>
        <dbReference type="EMBL" id="KAF1912686.1"/>
    </source>
</evidence>
<dbReference type="CDD" id="cd12438">
    <property type="entry name" value="RRM_CNOT4"/>
    <property type="match status" value="1"/>
</dbReference>
<feature type="compositionally biased region" description="Basic and acidic residues" evidence="14">
    <location>
        <begin position="338"/>
        <end position="362"/>
    </location>
</feature>
<dbReference type="GO" id="GO:0010557">
    <property type="term" value="P:positive regulation of macromolecule biosynthetic process"/>
    <property type="evidence" value="ECO:0007669"/>
    <property type="project" value="UniProtKB-ARBA"/>
</dbReference>
<feature type="coiled-coil region" evidence="13">
    <location>
        <begin position="1666"/>
        <end position="1693"/>
    </location>
</feature>
<sequence>MSRLQQDQFVDDEEEECCPLCVEEFDLSDRNFRPCPCGYQICQFCYNNIKTTMNGLCPACRRPYDDSTIEWKTISPEEMAKHKQQIAQKAKKNAQIRQKEAQKAEADTLSRKHLAGLRVVQKNLVYVTGLTPTIREDRLLDTLRGPDYFGQYGKIIKIVVSKARENAQHQQSVGVYVTFARKEDAEQCIKAVDGSANGDRQLRAQYGTTKYCSAYLRGEQCNNRNCMFLHEPGEDNDSFTRQDLSMMNSIQTQQPSQSSSSRAAPPAHPGPPVAAAAPMSRQDSNDTSSSSHEAPGLPATASWGSKAVLERRASRSTIASNPSPLVTNAVPAQAAKAPKAEEAPKNKGKEREKKGEKEKEKSAQTSKSTSPQRAPAQTPAAAPDTRVPAARENVLGSLLKTICSPDFKFVFSSAAFTEEEFKAIVEFPQLLDPKGGAKRRATREREKELALQREAETDVKAPTQQAPASEREETEATAGGSLQLGGEPEDGNETTPGHLNHHAIAPPGQQGFGGSQFGQNSSLNEDFSSLGLSNRGLTTQQQQQLLLSNFKSNPQSAGALNATQNMTASQHGLSANAPGHARQTSRFSFANDSASASANVQPVANQKLMSQQNSMMPKNANHFGQMAQHQSLAGQFFTNVQGPPPGLKPTGTPPVGGTSMFGQGHGFATGGLPYGANAAGRNNNDVMYQDLLRGRNMDGSARVADAGKRESMFPSFLNQHSANSTPAPAPGLLQFPYGPSPGAYQESGSQKSKKKGKKHRHANTSSSGGGGLADVQDPSILQARLHQGGMAGQGLYGQGQSGFSSLYANNNYGGAGRWSTSLVVFVMAIAYDTTFSAEEQASFNVDALVSDNEPELEPARSVPSTPMTGQFFAQPRRATPTIPPGFSVPAVPRAIIEESKSRPGSQPMSRTTSSSITPAVPVLPVVPVTPIRTTTPSKSKRPKQAAEATPAPITPAKPQPETPTNSTTRPSTAKTPKASGSTGKSVQDAPVQKQQQRGHERKPSLEGASKEPTKVMNNKKKTTAAEASPQKKIAKEPVVEPKDAVTVPAVTPVSMKRQRLGKLDITGATQGSTAEQSPAASSHKTDAQAKNVRATPVTSAKSVPASPAATATGSPIKRTVAPRTLRVVPTPKSEIPPPLSAVSAPPIHQIPLVDKLRSRQASIASVNMPGTPISEIISDTASVTSASISRASSPPPIGGKVGSAPVRKKTKSQAKKDRQERKRQIEEELAVEENKSDVEVIQAPIIGRKKKTKKLATVPKLPSKGQPASPMPATVEDDHSDTPVPVPAAKASRSPKTSATATPDPGHFPESRDKREHTAQAIMADLQKTGELLASTLEFFKPPSSSLTHASRVTQASSVSGPPDLKIHFSEADLEAVAKKKPVRLNGHDGRPDSRTLITPNGKFFWGLSEELEEKALQLEKQIEEVRGHARFHPRRLSQPPSTSGDASQSKDVLPAIATALKEAGKKLGDISTQQMPKLDVQSVLSEAANEAERRPRPPMMVQETQQPPHPPQPQTPADAGAYLNQFVLPKTDNPSPNQPRPEMAAVGGAPGAGTANISVNAGKFAKAAKAVVEGGAVGSTEIDGMGMMAADLLGGVFVQGLEALVGAGLGFEPSQEFGLDAHCNITLGRGGGGLDVQGLMNAIESTSGFGSAGGSRYGRRSVMSMEEAERAMHAARKEHDVLEKKLAALMKKNKRLFTGVGKV</sequence>
<feature type="domain" description="RING-type" evidence="15">
    <location>
        <begin position="18"/>
        <end position="61"/>
    </location>
</feature>
<feature type="compositionally biased region" description="Pro residues" evidence="14">
    <location>
        <begin position="952"/>
        <end position="961"/>
    </location>
</feature>
<dbReference type="Pfam" id="PF00076">
    <property type="entry name" value="RRM_1"/>
    <property type="match status" value="1"/>
</dbReference>
<dbReference type="PROSITE" id="PS50089">
    <property type="entry name" value="ZF_RING_2"/>
    <property type="match status" value="1"/>
</dbReference>
<dbReference type="GO" id="GO:0061630">
    <property type="term" value="F:ubiquitin protein ligase activity"/>
    <property type="evidence" value="ECO:0007669"/>
    <property type="project" value="UniProtKB-ARBA"/>
</dbReference>
<dbReference type="GO" id="GO:0016567">
    <property type="term" value="P:protein ubiquitination"/>
    <property type="evidence" value="ECO:0007669"/>
    <property type="project" value="TreeGrafter"/>
</dbReference>
<dbReference type="SUPFAM" id="SSF54928">
    <property type="entry name" value="RNA-binding domain, RBD"/>
    <property type="match status" value="1"/>
</dbReference>
<dbReference type="InterPro" id="IPR039780">
    <property type="entry name" value="Mot2"/>
</dbReference>
<keyword evidence="7" id="KW-0805">Transcription regulation</keyword>
<dbReference type="InterPro" id="IPR000504">
    <property type="entry name" value="RRM_dom"/>
</dbReference>
<dbReference type="Gene3D" id="3.30.40.10">
    <property type="entry name" value="Zinc/RING finger domain, C3HC4 (zinc finger)"/>
    <property type="match status" value="1"/>
</dbReference>
<feature type="region of interest" description="Disordered" evidence="14">
    <location>
        <begin position="1484"/>
        <end position="1550"/>
    </location>
</feature>
<evidence type="ECO:0000259" key="17">
    <source>
        <dbReference type="PROSITE" id="PS50103"/>
    </source>
</evidence>
<feature type="compositionally biased region" description="Low complexity" evidence="14">
    <location>
        <begin position="249"/>
        <end position="265"/>
    </location>
</feature>
<evidence type="ECO:0008006" key="20">
    <source>
        <dbReference type="Google" id="ProtNLM"/>
    </source>
</evidence>
<feature type="region of interest" description="Disordered" evidence="14">
    <location>
        <begin position="1344"/>
        <end position="1363"/>
    </location>
</feature>
<feature type="compositionally biased region" description="Polar residues" evidence="14">
    <location>
        <begin position="315"/>
        <end position="326"/>
    </location>
</feature>
<keyword evidence="3 12" id="KW-0479">Metal-binding</keyword>
<dbReference type="InterPro" id="IPR003954">
    <property type="entry name" value="RRM_euk-type"/>
</dbReference>
<feature type="compositionally biased region" description="Low complexity" evidence="14">
    <location>
        <begin position="917"/>
        <end position="936"/>
    </location>
</feature>
<comment type="subcellular location">
    <subcellularLocation>
        <location evidence="1">Nucleus</location>
    </subcellularLocation>
</comment>
<evidence type="ECO:0000256" key="13">
    <source>
        <dbReference type="SAM" id="Coils"/>
    </source>
</evidence>
<feature type="compositionally biased region" description="Basic residues" evidence="14">
    <location>
        <begin position="751"/>
        <end position="762"/>
    </location>
</feature>
<dbReference type="InterPro" id="IPR039515">
    <property type="entry name" value="NOT4_mRING-HC-C4C4"/>
</dbReference>
<name>A0A6A5QD11_AMPQU</name>
<proteinExistence type="predicted"/>
<feature type="compositionally biased region" description="Polar residues" evidence="14">
    <location>
        <begin position="962"/>
        <end position="985"/>
    </location>
</feature>
<dbReference type="SUPFAM" id="SSF57850">
    <property type="entry name" value="RING/U-box"/>
    <property type="match status" value="1"/>
</dbReference>
<feature type="compositionally biased region" description="Basic and acidic residues" evidence="14">
    <location>
        <begin position="1033"/>
        <end position="1043"/>
    </location>
</feature>
<feature type="region of interest" description="Disordered" evidence="14">
    <location>
        <begin position="1251"/>
        <end position="1317"/>
    </location>
</feature>
<feature type="region of interest" description="Disordered" evidence="14">
    <location>
        <begin position="1187"/>
        <end position="1223"/>
    </location>
</feature>
<feature type="compositionally biased region" description="Basic and acidic residues" evidence="14">
    <location>
        <begin position="443"/>
        <end position="459"/>
    </location>
</feature>
<feature type="domain" description="C3H1-type" evidence="17">
    <location>
        <begin position="206"/>
        <end position="233"/>
    </location>
</feature>
<dbReference type="FunFam" id="3.30.40.10:FF:000006">
    <property type="entry name" value="CCR4-NOT transcription complex subunit 4"/>
    <property type="match status" value="1"/>
</dbReference>
<dbReference type="InterPro" id="IPR034261">
    <property type="entry name" value="CNOT4_RRM"/>
</dbReference>
<evidence type="ECO:0000259" key="15">
    <source>
        <dbReference type="PROSITE" id="PS50089"/>
    </source>
</evidence>
<reference evidence="18" key="1">
    <citation type="journal article" date="2020" name="Stud. Mycol.">
        <title>101 Dothideomycetes genomes: a test case for predicting lifestyles and emergence of pathogens.</title>
        <authorList>
            <person name="Haridas S."/>
            <person name="Albert R."/>
            <person name="Binder M."/>
            <person name="Bloem J."/>
            <person name="Labutti K."/>
            <person name="Salamov A."/>
            <person name="Andreopoulos B."/>
            <person name="Baker S."/>
            <person name="Barry K."/>
            <person name="Bills G."/>
            <person name="Bluhm B."/>
            <person name="Cannon C."/>
            <person name="Castanera R."/>
            <person name="Culley D."/>
            <person name="Daum C."/>
            <person name="Ezra D."/>
            <person name="Gonzalez J."/>
            <person name="Henrissat B."/>
            <person name="Kuo A."/>
            <person name="Liang C."/>
            <person name="Lipzen A."/>
            <person name="Lutzoni F."/>
            <person name="Magnuson J."/>
            <person name="Mondo S."/>
            <person name="Nolan M."/>
            <person name="Ohm R."/>
            <person name="Pangilinan J."/>
            <person name="Park H.-J."/>
            <person name="Ramirez L."/>
            <person name="Alfaro M."/>
            <person name="Sun H."/>
            <person name="Tritt A."/>
            <person name="Yoshinaga Y."/>
            <person name="Zwiers L.-H."/>
            <person name="Turgeon B."/>
            <person name="Goodwin S."/>
            <person name="Spatafora J."/>
            <person name="Crous P."/>
            <person name="Grigoriev I."/>
        </authorList>
    </citation>
    <scope>NUCLEOTIDE SEQUENCE</scope>
    <source>
        <strain evidence="18">HMLAC05119</strain>
    </source>
</reference>
<dbReference type="CDD" id="cd16618">
    <property type="entry name" value="mRING-HC-C4C4_CNOT4"/>
    <property type="match status" value="1"/>
</dbReference>
<protein>
    <recommendedName>
        <fullName evidence="20">RING-type domain-containing protein</fullName>
    </recommendedName>
</protein>
<feature type="zinc finger region" description="C3H1-type" evidence="12">
    <location>
        <begin position="206"/>
        <end position="233"/>
    </location>
</feature>
<gene>
    <name evidence="18" type="ORF">BDU57DRAFT_598115</name>
</gene>
<keyword evidence="4 12" id="KW-0863">Zinc-finger</keyword>
<dbReference type="GO" id="GO:0000956">
    <property type="term" value="P:nuclear-transcribed mRNA catabolic process"/>
    <property type="evidence" value="ECO:0007669"/>
    <property type="project" value="UniProtKB-ARBA"/>
</dbReference>
<evidence type="ECO:0000256" key="3">
    <source>
        <dbReference type="ARBA" id="ARBA00022723"/>
    </source>
</evidence>
<feature type="domain" description="RRM" evidence="16">
    <location>
        <begin position="123"/>
        <end position="209"/>
    </location>
</feature>
<evidence type="ECO:0000256" key="8">
    <source>
        <dbReference type="ARBA" id="ARBA00023054"/>
    </source>
</evidence>
<dbReference type="InterPro" id="IPR012677">
    <property type="entry name" value="Nucleotide-bd_a/b_plait_sf"/>
</dbReference>
<accession>A0A6A5QD11</accession>
<feature type="compositionally biased region" description="Low complexity" evidence="14">
    <location>
        <begin position="273"/>
        <end position="291"/>
    </location>
</feature>
<organism evidence="18 19">
    <name type="scientific">Ampelomyces quisqualis</name>
    <name type="common">Powdery mildew agent</name>
    <dbReference type="NCBI Taxonomy" id="50730"/>
    <lineage>
        <taxon>Eukaryota</taxon>
        <taxon>Fungi</taxon>
        <taxon>Dikarya</taxon>
        <taxon>Ascomycota</taxon>
        <taxon>Pezizomycotina</taxon>
        <taxon>Dothideomycetes</taxon>
        <taxon>Pleosporomycetidae</taxon>
        <taxon>Pleosporales</taxon>
        <taxon>Pleosporineae</taxon>
        <taxon>Phaeosphaeriaceae</taxon>
        <taxon>Ampelomyces</taxon>
    </lineage>
</organism>
<dbReference type="Pfam" id="PF14570">
    <property type="entry name" value="zf-RING_4"/>
    <property type="match status" value="1"/>
</dbReference>
<dbReference type="OrthoDB" id="1923159at2759"/>
<dbReference type="Gene3D" id="3.30.70.330">
    <property type="match status" value="1"/>
</dbReference>
<dbReference type="PANTHER" id="PTHR12603:SF0">
    <property type="entry name" value="CCR4-NOT TRANSCRIPTION COMPLEX SUBUNIT 4"/>
    <property type="match status" value="1"/>
</dbReference>
<feature type="region of interest" description="Disordered" evidence="14">
    <location>
        <begin position="248"/>
        <end position="388"/>
    </location>
</feature>
<evidence type="ECO:0000256" key="7">
    <source>
        <dbReference type="ARBA" id="ARBA00023015"/>
    </source>
</evidence>
<keyword evidence="9" id="KW-0804">Transcription</keyword>
<dbReference type="GO" id="GO:0005634">
    <property type="term" value="C:nucleus"/>
    <property type="evidence" value="ECO:0007669"/>
    <property type="project" value="UniProtKB-SubCell"/>
</dbReference>
<evidence type="ECO:0000256" key="6">
    <source>
        <dbReference type="ARBA" id="ARBA00022884"/>
    </source>
</evidence>
<feature type="compositionally biased region" description="Basic and acidic residues" evidence="14">
    <location>
        <begin position="1214"/>
        <end position="1223"/>
    </location>
</feature>
<dbReference type="EMBL" id="ML979140">
    <property type="protein sequence ID" value="KAF1912686.1"/>
    <property type="molecule type" value="Genomic_DNA"/>
</dbReference>
<evidence type="ECO:0000256" key="4">
    <source>
        <dbReference type="ARBA" id="ARBA00022771"/>
    </source>
</evidence>
<keyword evidence="19" id="KW-1185">Reference proteome</keyword>
<dbReference type="GO" id="GO:0051254">
    <property type="term" value="P:positive regulation of RNA metabolic process"/>
    <property type="evidence" value="ECO:0007669"/>
    <property type="project" value="UniProtKB-ARBA"/>
</dbReference>
<evidence type="ECO:0000259" key="16">
    <source>
        <dbReference type="PROSITE" id="PS50102"/>
    </source>
</evidence>
<keyword evidence="2" id="KW-0678">Repressor</keyword>
<dbReference type="PROSITE" id="PS50102">
    <property type="entry name" value="RRM"/>
    <property type="match status" value="1"/>
</dbReference>
<dbReference type="GO" id="GO:0003723">
    <property type="term" value="F:RNA binding"/>
    <property type="evidence" value="ECO:0007669"/>
    <property type="project" value="UniProtKB-UniRule"/>
</dbReference>